<evidence type="ECO:0000313" key="5">
    <source>
        <dbReference type="Proteomes" id="UP000253628"/>
    </source>
</evidence>
<sequence length="55" mass="6009">MVHINDQTVNNEFHVPFGGMGASGNGGRFGGPANVHEFTQSQWVSVMDKPITYPF</sequence>
<keyword evidence="5" id="KW-1185">Reference proteome</keyword>
<dbReference type="Gene3D" id="3.40.309.10">
    <property type="entry name" value="Aldehyde Dehydrogenase, Chain A, domain 2"/>
    <property type="match status" value="1"/>
</dbReference>
<dbReference type="SUPFAM" id="SSF53720">
    <property type="entry name" value="ALDH-like"/>
    <property type="match status" value="1"/>
</dbReference>
<comment type="similarity">
    <text evidence="1">Belongs to the aldehyde dehydrogenase family.</text>
</comment>
<dbReference type="InterPro" id="IPR016163">
    <property type="entry name" value="Ald_DH_C"/>
</dbReference>
<dbReference type="GO" id="GO:0016620">
    <property type="term" value="F:oxidoreductase activity, acting on the aldehyde or oxo group of donors, NAD or NADP as acceptor"/>
    <property type="evidence" value="ECO:0007669"/>
    <property type="project" value="InterPro"/>
</dbReference>
<name>A0A366HID9_9BURK</name>
<dbReference type="PANTHER" id="PTHR42986:SF1">
    <property type="entry name" value="BENZALDEHYDE DEHYDROGENASE YFMT"/>
    <property type="match status" value="1"/>
</dbReference>
<evidence type="ECO:0000256" key="1">
    <source>
        <dbReference type="ARBA" id="ARBA00009986"/>
    </source>
</evidence>
<dbReference type="Pfam" id="PF00171">
    <property type="entry name" value="Aldedh"/>
    <property type="match status" value="1"/>
</dbReference>
<evidence type="ECO:0000313" key="4">
    <source>
        <dbReference type="EMBL" id="RBP41686.1"/>
    </source>
</evidence>
<dbReference type="InterPro" id="IPR015590">
    <property type="entry name" value="Aldehyde_DH_dom"/>
</dbReference>
<keyword evidence="2" id="KW-0520">NAD</keyword>
<comment type="caution">
    <text evidence="4">The sequence shown here is derived from an EMBL/GenBank/DDBJ whole genome shotgun (WGS) entry which is preliminary data.</text>
</comment>
<dbReference type="EMBL" id="QNRQ01000002">
    <property type="protein sequence ID" value="RBP41686.1"/>
    <property type="molecule type" value="Genomic_DNA"/>
</dbReference>
<evidence type="ECO:0000259" key="3">
    <source>
        <dbReference type="Pfam" id="PF00171"/>
    </source>
</evidence>
<evidence type="ECO:0000256" key="2">
    <source>
        <dbReference type="ARBA" id="ARBA00023027"/>
    </source>
</evidence>
<dbReference type="AlphaFoldDB" id="A0A366HID9"/>
<reference evidence="4 5" key="1">
    <citation type="submission" date="2018-06" db="EMBL/GenBank/DDBJ databases">
        <title>Genomic Encyclopedia of Type Strains, Phase IV (KMG-IV): sequencing the most valuable type-strain genomes for metagenomic binning, comparative biology and taxonomic classification.</title>
        <authorList>
            <person name="Goeker M."/>
        </authorList>
    </citation>
    <scope>NUCLEOTIDE SEQUENCE [LARGE SCALE GENOMIC DNA]</scope>
    <source>
        <strain evidence="4 5">DSM 25520</strain>
    </source>
</reference>
<protein>
    <submittedName>
        <fullName evidence="4">Aldehyde dehydrogenase family protein</fullName>
    </submittedName>
</protein>
<feature type="domain" description="Aldehyde dehydrogenase" evidence="3">
    <location>
        <begin position="1"/>
        <end position="44"/>
    </location>
</feature>
<dbReference type="PANTHER" id="PTHR42986">
    <property type="entry name" value="BENZALDEHYDE DEHYDROGENASE YFMT"/>
    <property type="match status" value="1"/>
</dbReference>
<accession>A0A366HID9</accession>
<gene>
    <name evidence="4" type="ORF">DFR37_10265</name>
</gene>
<dbReference type="InterPro" id="IPR016161">
    <property type="entry name" value="Ald_DH/histidinol_DH"/>
</dbReference>
<organism evidence="4 5">
    <name type="scientific">Eoetvoesiella caeni</name>
    <dbReference type="NCBI Taxonomy" id="645616"/>
    <lineage>
        <taxon>Bacteria</taxon>
        <taxon>Pseudomonadati</taxon>
        <taxon>Pseudomonadota</taxon>
        <taxon>Betaproteobacteria</taxon>
        <taxon>Burkholderiales</taxon>
        <taxon>Alcaligenaceae</taxon>
        <taxon>Eoetvoesiella</taxon>
    </lineage>
</organism>
<proteinExistence type="inferred from homology"/>
<dbReference type="Proteomes" id="UP000253628">
    <property type="component" value="Unassembled WGS sequence"/>
</dbReference>